<dbReference type="InterPro" id="IPR046947">
    <property type="entry name" value="LytR-like"/>
</dbReference>
<evidence type="ECO:0000256" key="1">
    <source>
        <dbReference type="PROSITE-ProRule" id="PRU00169"/>
    </source>
</evidence>
<dbReference type="PROSITE" id="PS50110">
    <property type="entry name" value="RESPONSE_REGULATORY"/>
    <property type="match status" value="1"/>
</dbReference>
<dbReference type="PANTHER" id="PTHR37299:SF1">
    <property type="entry name" value="STAGE 0 SPORULATION PROTEIN A HOMOLOG"/>
    <property type="match status" value="1"/>
</dbReference>
<dbReference type="SMART" id="SM00448">
    <property type="entry name" value="REC"/>
    <property type="match status" value="1"/>
</dbReference>
<protein>
    <recommendedName>
        <fullName evidence="6">Stage 0 sporulation protein A homolog</fullName>
    </recommendedName>
</protein>
<dbReference type="InterPro" id="IPR011006">
    <property type="entry name" value="CheY-like_superfamily"/>
</dbReference>
<dbReference type="InterPro" id="IPR007492">
    <property type="entry name" value="LytTR_DNA-bd_dom"/>
</dbReference>
<dbReference type="SUPFAM" id="SSF52172">
    <property type="entry name" value="CheY-like"/>
    <property type="match status" value="1"/>
</dbReference>
<name>A0A1U7NE17_9FIRM</name>
<keyword evidence="5" id="KW-1185">Reference proteome</keyword>
<dbReference type="SMART" id="SM00850">
    <property type="entry name" value="LytTR"/>
    <property type="match status" value="1"/>
</dbReference>
<dbReference type="PANTHER" id="PTHR37299">
    <property type="entry name" value="TRANSCRIPTIONAL REGULATOR-RELATED"/>
    <property type="match status" value="1"/>
</dbReference>
<dbReference type="Gene3D" id="2.40.50.1020">
    <property type="entry name" value="LytTr DNA-binding domain"/>
    <property type="match status" value="1"/>
</dbReference>
<dbReference type="Pfam" id="PF00072">
    <property type="entry name" value="Response_reg"/>
    <property type="match status" value="1"/>
</dbReference>
<dbReference type="OrthoDB" id="9802383at2"/>
<evidence type="ECO:0000259" key="3">
    <source>
        <dbReference type="PROSITE" id="PS50930"/>
    </source>
</evidence>
<accession>A0A1U7NE17</accession>
<dbReference type="PROSITE" id="PS50930">
    <property type="entry name" value="HTH_LYTTR"/>
    <property type="match status" value="1"/>
</dbReference>
<dbReference type="GO" id="GO:0000156">
    <property type="term" value="F:phosphorelay response regulator activity"/>
    <property type="evidence" value="ECO:0007669"/>
    <property type="project" value="InterPro"/>
</dbReference>
<organism evidence="4 5">
    <name type="scientific">Ileibacterium valens</name>
    <dbReference type="NCBI Taxonomy" id="1862668"/>
    <lineage>
        <taxon>Bacteria</taxon>
        <taxon>Bacillati</taxon>
        <taxon>Bacillota</taxon>
        <taxon>Erysipelotrichia</taxon>
        <taxon>Erysipelotrichales</taxon>
        <taxon>Erysipelotrichaceae</taxon>
        <taxon>Ileibacterium</taxon>
    </lineage>
</organism>
<sequence length="269" mass="30975">MRIWICDDNNEAISSLSEIIEEIGSHPLETFVDPVHMLKALKNCDAANVPEIVFLDIELKTDQTGFDVFEQISQINKSILIIFITAYSNEYAQEVLLRTDNPFGYLTKPFEADYVRQYLNKASHVHRQGRFLCCKFKGKEFHIKESSILYLESAKHVTKIVTNHGTYRVYEKISELLPRLSNHFIACHKSYLVNLEAVNRLYPNMLVLENGKEIPISRSAKAKVRSAFNEFLKSQMPQSLDEFQNQSDLSNSSEYSCDRQELIDNGILI</sequence>
<reference evidence="4 5" key="1">
    <citation type="submission" date="2016-11" db="EMBL/GenBank/DDBJ databases">
        <title>Description of two novel members of the family Erysipelotrichaceae: Ileibacterium lipovorans gen. nov., sp. nov. and Dubosiella newyorkensis, gen. nov., sp. nov.</title>
        <authorList>
            <person name="Cox L.M."/>
            <person name="Sohn J."/>
            <person name="Tyrrell K.L."/>
            <person name="Citron D.M."/>
            <person name="Lawson P.A."/>
            <person name="Patel N.B."/>
            <person name="Iizumi T."/>
            <person name="Perez-Perez G.I."/>
            <person name="Goldstein E.J."/>
            <person name="Blaser M.J."/>
        </authorList>
    </citation>
    <scope>NUCLEOTIDE SEQUENCE [LARGE SCALE GENOMIC DNA]</scope>
    <source>
        <strain evidence="4 5">NYU-BL-A3</strain>
    </source>
</reference>
<dbReference type="Gene3D" id="3.40.50.2300">
    <property type="match status" value="1"/>
</dbReference>
<dbReference type="AlphaFoldDB" id="A0A1U7NE17"/>
<dbReference type="GeneID" id="82203483"/>
<comment type="caution">
    <text evidence="4">The sequence shown here is derived from an EMBL/GenBank/DDBJ whole genome shotgun (WGS) entry which is preliminary data.</text>
</comment>
<dbReference type="InterPro" id="IPR001789">
    <property type="entry name" value="Sig_transdc_resp-reg_receiver"/>
</dbReference>
<feature type="domain" description="Response regulatory" evidence="2">
    <location>
        <begin position="2"/>
        <end position="123"/>
    </location>
</feature>
<evidence type="ECO:0000313" key="4">
    <source>
        <dbReference type="EMBL" id="OLU37716.1"/>
    </source>
</evidence>
<dbReference type="Proteomes" id="UP000186341">
    <property type="component" value="Unassembled WGS sequence"/>
</dbReference>
<proteinExistence type="predicted"/>
<evidence type="ECO:0000313" key="5">
    <source>
        <dbReference type="Proteomes" id="UP000186341"/>
    </source>
</evidence>
<gene>
    <name evidence="4" type="ORF">BO222_09990</name>
</gene>
<evidence type="ECO:0000259" key="2">
    <source>
        <dbReference type="PROSITE" id="PS50110"/>
    </source>
</evidence>
<dbReference type="GO" id="GO:0003677">
    <property type="term" value="F:DNA binding"/>
    <property type="evidence" value="ECO:0007669"/>
    <property type="project" value="InterPro"/>
</dbReference>
<dbReference type="EMBL" id="MPJW01000191">
    <property type="protein sequence ID" value="OLU37716.1"/>
    <property type="molecule type" value="Genomic_DNA"/>
</dbReference>
<dbReference type="RefSeq" id="WP_075820677.1">
    <property type="nucleotide sequence ID" value="NZ_CAPNHH010000087.1"/>
</dbReference>
<dbReference type="Pfam" id="PF04397">
    <property type="entry name" value="LytTR"/>
    <property type="match status" value="1"/>
</dbReference>
<evidence type="ECO:0008006" key="6">
    <source>
        <dbReference type="Google" id="ProtNLM"/>
    </source>
</evidence>
<feature type="modified residue" description="4-aspartylphosphate" evidence="1">
    <location>
        <position position="56"/>
    </location>
</feature>
<keyword evidence="1" id="KW-0597">Phosphoprotein</keyword>
<feature type="domain" description="HTH LytTR-type" evidence="3">
    <location>
        <begin position="148"/>
        <end position="230"/>
    </location>
</feature>